<evidence type="ECO:0000313" key="1">
    <source>
        <dbReference type="EMBL" id="CAH0520294.1"/>
    </source>
</evidence>
<keyword evidence="2" id="KW-1185">Reference proteome</keyword>
<dbReference type="Proteomes" id="UP001158986">
    <property type="component" value="Unassembled WGS sequence"/>
</dbReference>
<dbReference type="EMBL" id="CAKLCB010000348">
    <property type="protein sequence ID" value="CAH0520294.1"/>
    <property type="molecule type" value="Genomic_DNA"/>
</dbReference>
<protein>
    <submittedName>
        <fullName evidence="1">Uncharacterized protein</fullName>
    </submittedName>
</protein>
<evidence type="ECO:0000313" key="2">
    <source>
        <dbReference type="Proteomes" id="UP001158986"/>
    </source>
</evidence>
<name>A0ABN8D572_9STRA</name>
<proteinExistence type="predicted"/>
<accession>A0ABN8D572</accession>
<reference evidence="1 2" key="1">
    <citation type="submission" date="2021-11" db="EMBL/GenBank/DDBJ databases">
        <authorList>
            <person name="Islam A."/>
            <person name="Islam S."/>
            <person name="Flora M.S."/>
            <person name="Rahman M."/>
            <person name="Ziaur R.M."/>
            <person name="Epstein J.H."/>
            <person name="Hassan M."/>
            <person name="Klassen M."/>
            <person name="Woodard K."/>
            <person name="Webb A."/>
            <person name="Webby R.J."/>
            <person name="El Zowalaty M.E."/>
        </authorList>
    </citation>
    <scope>NUCLEOTIDE SEQUENCE [LARGE SCALE GENOMIC DNA]</scope>
    <source>
        <strain evidence="1">Pbs1</strain>
    </source>
</reference>
<gene>
    <name evidence="1" type="ORF">PBS001_LOCUS6784</name>
</gene>
<comment type="caution">
    <text evidence="1">The sequence shown here is derived from an EMBL/GenBank/DDBJ whole genome shotgun (WGS) entry which is preliminary data.</text>
</comment>
<organism evidence="1 2">
    <name type="scientific">Peronospora belbahrii</name>
    <dbReference type="NCBI Taxonomy" id="622444"/>
    <lineage>
        <taxon>Eukaryota</taxon>
        <taxon>Sar</taxon>
        <taxon>Stramenopiles</taxon>
        <taxon>Oomycota</taxon>
        <taxon>Peronosporomycetes</taxon>
        <taxon>Peronosporales</taxon>
        <taxon>Peronosporaceae</taxon>
        <taxon>Peronospora</taxon>
    </lineage>
</organism>
<sequence length="150" mass="17070">MQTNPRSYRKGCLRVIKKQKRVAMLGSFGTDGSRLTSLRGNAWMIRLAGTDKVDIVQASRVAVLAWRDKFKISMMRRKKTRSNAAGALGNFVRNSEELYKDLCASQCLYDNVLVDEVPRRNICRIFSAIEALDLLETEYTFTAILLKPTF</sequence>